<feature type="compositionally biased region" description="Polar residues" evidence="1">
    <location>
        <begin position="34"/>
        <end position="43"/>
    </location>
</feature>
<dbReference type="AlphaFoldDB" id="A0A218VBX4"/>
<dbReference type="Proteomes" id="UP000197619">
    <property type="component" value="Unassembled WGS sequence"/>
</dbReference>
<proteinExistence type="predicted"/>
<evidence type="ECO:0000256" key="1">
    <source>
        <dbReference type="SAM" id="MobiDB-lite"/>
    </source>
</evidence>
<gene>
    <name evidence="2" type="ORF">RLOC_00009797</name>
</gene>
<accession>A0A218VBX4</accession>
<feature type="region of interest" description="Disordered" evidence="1">
    <location>
        <begin position="24"/>
        <end position="46"/>
    </location>
</feature>
<keyword evidence="3" id="KW-1185">Reference proteome</keyword>
<reference evidence="2 3" key="1">
    <citation type="submission" date="2017-05" db="EMBL/GenBank/DDBJ databases">
        <title>Genome of assembly of the Bengalese finch, Lonchura striata domestica.</title>
        <authorList>
            <person name="Colquitt B.M."/>
            <person name="Brainard M.S."/>
        </authorList>
    </citation>
    <scope>NUCLEOTIDE SEQUENCE [LARGE SCALE GENOMIC DNA]</scope>
    <source>
        <strain evidence="2">White83orange57</strain>
    </source>
</reference>
<dbReference type="EMBL" id="MUZQ01000011">
    <property type="protein sequence ID" value="OWK63545.1"/>
    <property type="molecule type" value="Genomic_DNA"/>
</dbReference>
<organism evidence="2 3">
    <name type="scientific">Lonchura striata</name>
    <name type="common">white-rumped munia</name>
    <dbReference type="NCBI Taxonomy" id="40157"/>
    <lineage>
        <taxon>Eukaryota</taxon>
        <taxon>Metazoa</taxon>
        <taxon>Chordata</taxon>
        <taxon>Craniata</taxon>
        <taxon>Vertebrata</taxon>
        <taxon>Euteleostomi</taxon>
        <taxon>Archelosauria</taxon>
        <taxon>Archosauria</taxon>
        <taxon>Dinosauria</taxon>
        <taxon>Saurischia</taxon>
        <taxon>Theropoda</taxon>
        <taxon>Coelurosauria</taxon>
        <taxon>Aves</taxon>
        <taxon>Neognathae</taxon>
        <taxon>Neoaves</taxon>
        <taxon>Telluraves</taxon>
        <taxon>Australaves</taxon>
        <taxon>Passeriformes</taxon>
        <taxon>Passeroidea</taxon>
        <taxon>Estrildidae</taxon>
        <taxon>Estrildinae</taxon>
        <taxon>Lonchura</taxon>
    </lineage>
</organism>
<evidence type="ECO:0000313" key="3">
    <source>
        <dbReference type="Proteomes" id="UP000197619"/>
    </source>
</evidence>
<comment type="caution">
    <text evidence="2">The sequence shown here is derived from an EMBL/GenBank/DDBJ whole genome shotgun (WGS) entry which is preliminary data.</text>
</comment>
<protein>
    <submittedName>
        <fullName evidence="2">Uncharacterized protein</fullName>
    </submittedName>
</protein>
<evidence type="ECO:0000313" key="2">
    <source>
        <dbReference type="EMBL" id="OWK63545.1"/>
    </source>
</evidence>
<name>A0A218VBX4_9PASE</name>
<sequence length="122" mass="13032">MAMTARAAPATMLFKVSQEASATLSRHRLPRTRGAQSCSQHSPHTGGAQCDCSHTLASSFAQLYSHEANIPSRTAWTSCRALLSSGDSLEFTMGKSLLLPSPASPEANHYQAEGALMISPWL</sequence>